<dbReference type="GO" id="GO:0005739">
    <property type="term" value="C:mitochondrion"/>
    <property type="evidence" value="ECO:0007669"/>
    <property type="project" value="TreeGrafter"/>
</dbReference>
<reference evidence="1" key="1">
    <citation type="journal article" date="2020" name="Cell">
        <title>Large-Scale Comparative Analyses of Tick Genomes Elucidate Their Genetic Diversity and Vector Capacities.</title>
        <authorList>
            <consortium name="Tick Genome and Microbiome Consortium (TIGMIC)"/>
            <person name="Jia N."/>
            <person name="Wang J."/>
            <person name="Shi W."/>
            <person name="Du L."/>
            <person name="Sun Y."/>
            <person name="Zhan W."/>
            <person name="Jiang J.F."/>
            <person name="Wang Q."/>
            <person name="Zhang B."/>
            <person name="Ji P."/>
            <person name="Bell-Sakyi L."/>
            <person name="Cui X.M."/>
            <person name="Yuan T.T."/>
            <person name="Jiang B.G."/>
            <person name="Yang W.F."/>
            <person name="Lam T.T."/>
            <person name="Chang Q.C."/>
            <person name="Ding S.J."/>
            <person name="Wang X.J."/>
            <person name="Zhu J.G."/>
            <person name="Ruan X.D."/>
            <person name="Zhao L."/>
            <person name="Wei J.T."/>
            <person name="Ye R.Z."/>
            <person name="Que T.C."/>
            <person name="Du C.H."/>
            <person name="Zhou Y.H."/>
            <person name="Cheng J.X."/>
            <person name="Dai P.F."/>
            <person name="Guo W.B."/>
            <person name="Han X.H."/>
            <person name="Huang E.J."/>
            <person name="Li L.F."/>
            <person name="Wei W."/>
            <person name="Gao Y.C."/>
            <person name="Liu J.Z."/>
            <person name="Shao H.Z."/>
            <person name="Wang X."/>
            <person name="Wang C.C."/>
            <person name="Yang T.C."/>
            <person name="Huo Q.B."/>
            <person name="Li W."/>
            <person name="Chen H.Y."/>
            <person name="Chen S.E."/>
            <person name="Zhou L.G."/>
            <person name="Ni X.B."/>
            <person name="Tian J.H."/>
            <person name="Sheng Y."/>
            <person name="Liu T."/>
            <person name="Pan Y.S."/>
            <person name="Xia L.Y."/>
            <person name="Li J."/>
            <person name="Zhao F."/>
            <person name="Cao W.C."/>
        </authorList>
    </citation>
    <scope>NUCLEOTIDE SEQUENCE</scope>
    <source>
        <strain evidence="1">Rmic-2018</strain>
    </source>
</reference>
<dbReference type="PANTHER" id="PTHR43757">
    <property type="entry name" value="AMINOMETHYLTRANSFERASE"/>
    <property type="match status" value="1"/>
</dbReference>
<comment type="caution">
    <text evidence="1">The sequence shown here is derived from an EMBL/GenBank/DDBJ whole genome shotgun (WGS) entry which is preliminary data.</text>
</comment>
<dbReference type="VEuPathDB" id="VectorBase:LOC119161133"/>
<dbReference type="InterPro" id="IPR028896">
    <property type="entry name" value="GcvT/YgfZ/DmdA"/>
</dbReference>
<dbReference type="InterPro" id="IPR027266">
    <property type="entry name" value="TrmE/GcvT-like"/>
</dbReference>
<protein>
    <submittedName>
        <fullName evidence="1">Uncharacterized protein</fullName>
    </submittedName>
</protein>
<dbReference type="PANTHER" id="PTHR43757:SF11">
    <property type="entry name" value="SARCOSINE DEHYDROGENASE"/>
    <property type="match status" value="1"/>
</dbReference>
<sequence length="142" mass="15844">MKCHIIGKRYLVSEANLVAQHRARPSVLFLYVRLDRAGSQLCVIELGRAFDAVGGPGSGLGSERRLVHSATVYTQLIRLRCILCAGYKHWHADLRMEDTPLEAGLGFTCKLKSDVDFLGRTALERQKADGLRKRIACFTVDE</sequence>
<evidence type="ECO:0000313" key="2">
    <source>
        <dbReference type="Proteomes" id="UP000821866"/>
    </source>
</evidence>
<evidence type="ECO:0000313" key="1">
    <source>
        <dbReference type="EMBL" id="KAH8032720.1"/>
    </source>
</evidence>
<organism evidence="1 2">
    <name type="scientific">Rhipicephalus microplus</name>
    <name type="common">Cattle tick</name>
    <name type="synonym">Boophilus microplus</name>
    <dbReference type="NCBI Taxonomy" id="6941"/>
    <lineage>
        <taxon>Eukaryota</taxon>
        <taxon>Metazoa</taxon>
        <taxon>Ecdysozoa</taxon>
        <taxon>Arthropoda</taxon>
        <taxon>Chelicerata</taxon>
        <taxon>Arachnida</taxon>
        <taxon>Acari</taxon>
        <taxon>Parasitiformes</taxon>
        <taxon>Ixodida</taxon>
        <taxon>Ixodoidea</taxon>
        <taxon>Ixodidae</taxon>
        <taxon>Rhipicephalinae</taxon>
        <taxon>Rhipicephalus</taxon>
        <taxon>Boophilus</taxon>
    </lineage>
</organism>
<proteinExistence type="predicted"/>
<dbReference type="Gene3D" id="3.30.1360.120">
    <property type="entry name" value="Probable tRNA modification gtpase trme, domain 1"/>
    <property type="match status" value="1"/>
</dbReference>
<dbReference type="EMBL" id="JABSTU010000004">
    <property type="protein sequence ID" value="KAH8032720.1"/>
    <property type="molecule type" value="Genomic_DNA"/>
</dbReference>
<keyword evidence="2" id="KW-1185">Reference proteome</keyword>
<reference evidence="1" key="2">
    <citation type="submission" date="2021-09" db="EMBL/GenBank/DDBJ databases">
        <authorList>
            <person name="Jia N."/>
            <person name="Wang J."/>
            <person name="Shi W."/>
            <person name="Du L."/>
            <person name="Sun Y."/>
            <person name="Zhan W."/>
            <person name="Jiang J."/>
            <person name="Wang Q."/>
            <person name="Zhang B."/>
            <person name="Ji P."/>
            <person name="Sakyi L.B."/>
            <person name="Cui X."/>
            <person name="Yuan T."/>
            <person name="Jiang B."/>
            <person name="Yang W."/>
            <person name="Lam T.T.-Y."/>
            <person name="Chang Q."/>
            <person name="Ding S."/>
            <person name="Wang X."/>
            <person name="Zhu J."/>
            <person name="Ruan X."/>
            <person name="Zhao L."/>
            <person name="Wei J."/>
            <person name="Que T."/>
            <person name="Du C."/>
            <person name="Cheng J."/>
            <person name="Dai P."/>
            <person name="Han X."/>
            <person name="Huang E."/>
            <person name="Gao Y."/>
            <person name="Liu J."/>
            <person name="Shao H."/>
            <person name="Ye R."/>
            <person name="Li L."/>
            <person name="Wei W."/>
            <person name="Wang X."/>
            <person name="Wang C."/>
            <person name="Huo Q."/>
            <person name="Li W."/>
            <person name="Guo W."/>
            <person name="Chen H."/>
            <person name="Chen S."/>
            <person name="Zhou L."/>
            <person name="Zhou L."/>
            <person name="Ni X."/>
            <person name="Tian J."/>
            <person name="Zhou Y."/>
            <person name="Sheng Y."/>
            <person name="Liu T."/>
            <person name="Pan Y."/>
            <person name="Xia L."/>
            <person name="Li J."/>
            <person name="Zhao F."/>
            <person name="Cao W."/>
        </authorList>
    </citation>
    <scope>NUCLEOTIDE SEQUENCE</scope>
    <source>
        <strain evidence="1">Rmic-2018</strain>
        <tissue evidence="1">Larvae</tissue>
    </source>
</reference>
<dbReference type="Proteomes" id="UP000821866">
    <property type="component" value="Chromosome 2"/>
</dbReference>
<gene>
    <name evidence="1" type="ORF">HPB51_001418</name>
</gene>
<name>A0A9J6EFD3_RHIMP</name>
<dbReference type="SUPFAM" id="SSF103025">
    <property type="entry name" value="Folate-binding domain"/>
    <property type="match status" value="1"/>
</dbReference>
<accession>A0A9J6EFD3</accession>
<dbReference type="AlphaFoldDB" id="A0A9J6EFD3"/>